<dbReference type="GO" id="GO:0005634">
    <property type="term" value="C:nucleus"/>
    <property type="evidence" value="ECO:0007669"/>
    <property type="project" value="UniProtKB-SubCell"/>
</dbReference>
<evidence type="ECO:0000256" key="5">
    <source>
        <dbReference type="ARBA" id="ARBA00023242"/>
    </source>
</evidence>
<comment type="caution">
    <text evidence="8">The sequence shown here is derived from an EMBL/GenBank/DDBJ whole genome shotgun (WGS) entry which is preliminary data.</text>
</comment>
<gene>
    <name evidence="8" type="primary">mis6</name>
    <name evidence="8" type="ORF">LCER1_G004758</name>
</gene>
<evidence type="ECO:0000256" key="3">
    <source>
        <dbReference type="ARBA" id="ARBA00005470"/>
    </source>
</evidence>
<comment type="subcellular location">
    <subcellularLocation>
        <location evidence="2">Chromosome</location>
        <location evidence="2">Centromere</location>
    </subcellularLocation>
    <subcellularLocation>
        <location evidence="1">Nucleus</location>
    </subcellularLocation>
</comment>
<evidence type="ECO:0000256" key="6">
    <source>
        <dbReference type="ARBA" id="ARBA00023328"/>
    </source>
</evidence>
<keyword evidence="6" id="KW-0137">Centromere</keyword>
<reference evidence="8 9" key="1">
    <citation type="submission" date="2018-05" db="EMBL/GenBank/DDBJ databases">
        <title>Whole genome sequencing for identification of molecular markers to develop diagnostic detection tools for the regulated plant pathogen Lachnellula willkommii.</title>
        <authorList>
            <person name="Giroux E."/>
            <person name="Bilodeau G."/>
        </authorList>
    </citation>
    <scope>NUCLEOTIDE SEQUENCE [LARGE SCALE GENOMIC DNA]</scope>
    <source>
        <strain evidence="8 9">CBS 625.97</strain>
    </source>
</reference>
<comment type="similarity">
    <text evidence="3">Belongs to the CENP-I/CTF3 family.</text>
</comment>
<dbReference type="GO" id="GO:0000939">
    <property type="term" value="C:inner kinetochore"/>
    <property type="evidence" value="ECO:0007669"/>
    <property type="project" value="TreeGrafter"/>
</dbReference>
<keyword evidence="4" id="KW-0158">Chromosome</keyword>
<dbReference type="Proteomes" id="UP000481288">
    <property type="component" value="Unassembled WGS sequence"/>
</dbReference>
<evidence type="ECO:0000313" key="8">
    <source>
        <dbReference type="EMBL" id="TVY52263.1"/>
    </source>
</evidence>
<protein>
    <submittedName>
        <fullName evidence="8">Inner kinetochore subunit mis6</fullName>
    </submittedName>
</protein>
<proteinExistence type="inferred from homology"/>
<evidence type="ECO:0000256" key="7">
    <source>
        <dbReference type="SAM" id="MobiDB-lite"/>
    </source>
</evidence>
<dbReference type="EMBL" id="QGMG01000645">
    <property type="protein sequence ID" value="TVY52263.1"/>
    <property type="molecule type" value="Genomic_DNA"/>
</dbReference>
<accession>A0A7D8YJG4</accession>
<sequence>MEMSPEHDESISELLADLENGEKDAPENVYHAPKLTVAIAAKVPAKQRAIKISGRVDKVCSKAYEEGFPGASLSRVIDIITIPYELDQASVNNLIRNLYPASKVPNSIVIRVVASLGHGRAKPSYNAQAALLKWLVMVYDVLENSKVLSQLYGILFNLLDTIAIRMELTRQAGNDPPLVGLMRVFKDYYPDVIVGDVTSGRASVFTHPNHEWRQRLGEIQIVHFQKTQDGLPPERQTLRANTRGTRQTKSSVIPEVHTSHAQESSVTLEEIEDVHDFVQRLEKIEPPNQLVAVIQDPLLQKFLQLRSSEVYARRVDSWLMAFFEDQLEAANTSETKILEMLKSIQGYTHYTKKLPPACLAYLISMITSWNGVVGRQIILDLLSYTTLGPFEAMEEALLDDEAEQSKLDLLTFYNNLLNNWAVAALIDPQLSPTAKESIPALIKHVDTLALTVVQTSRSITTLSTVLTFYESIASIITHPSLKEIVRIIIPPTELIYTLHFTSSLTILSRLCGILALYKRAFETAIGPKTSSSENTHSYPKDYVNQFNGFLMDICNCIWRSRAFNTADINALGCNLHPDVTQALDQYVRSLGKDLTLMSLFSLSFSPVLSSISILYVRDLEDAAGEEIEVRHAGPVTAQSLKLLEREGGLKLTWAEYRLGVLHYMDSQGITGVGELMYNTMKQLMPAKKP</sequence>
<dbReference type="GO" id="GO:0000070">
    <property type="term" value="P:mitotic sister chromatid segregation"/>
    <property type="evidence" value="ECO:0007669"/>
    <property type="project" value="TreeGrafter"/>
</dbReference>
<dbReference type="PANTHER" id="PTHR48208">
    <property type="entry name" value="CENTROMERE PROTEIN I"/>
    <property type="match status" value="1"/>
</dbReference>
<evidence type="ECO:0000313" key="9">
    <source>
        <dbReference type="Proteomes" id="UP000481288"/>
    </source>
</evidence>
<organism evidence="8 9">
    <name type="scientific">Lachnellula cervina</name>
    <dbReference type="NCBI Taxonomy" id="1316786"/>
    <lineage>
        <taxon>Eukaryota</taxon>
        <taxon>Fungi</taxon>
        <taxon>Dikarya</taxon>
        <taxon>Ascomycota</taxon>
        <taxon>Pezizomycotina</taxon>
        <taxon>Leotiomycetes</taxon>
        <taxon>Helotiales</taxon>
        <taxon>Lachnaceae</taxon>
        <taxon>Lachnellula</taxon>
    </lineage>
</organism>
<dbReference type="PANTHER" id="PTHR48208:SF2">
    <property type="entry name" value="CENTROMERE PROTEIN I"/>
    <property type="match status" value="1"/>
</dbReference>
<dbReference type="GO" id="GO:0034080">
    <property type="term" value="P:CENP-A containing chromatin assembly"/>
    <property type="evidence" value="ECO:0007669"/>
    <property type="project" value="TreeGrafter"/>
</dbReference>
<evidence type="ECO:0000256" key="2">
    <source>
        <dbReference type="ARBA" id="ARBA00004584"/>
    </source>
</evidence>
<name>A0A7D8YJG4_9HELO</name>
<dbReference type="AlphaFoldDB" id="A0A7D8YJG4"/>
<dbReference type="OrthoDB" id="6347512at2759"/>
<dbReference type="CDD" id="cd22647">
    <property type="entry name" value="CTF3_NTD_HEAT"/>
    <property type="match status" value="1"/>
</dbReference>
<feature type="region of interest" description="Disordered" evidence="7">
    <location>
        <begin position="240"/>
        <end position="259"/>
    </location>
</feature>
<dbReference type="InterPro" id="IPR012485">
    <property type="entry name" value="CENP-I"/>
</dbReference>
<evidence type="ECO:0000256" key="4">
    <source>
        <dbReference type="ARBA" id="ARBA00022454"/>
    </source>
</evidence>
<keyword evidence="9" id="KW-1185">Reference proteome</keyword>
<evidence type="ECO:0000256" key="1">
    <source>
        <dbReference type="ARBA" id="ARBA00004123"/>
    </source>
</evidence>
<dbReference type="Pfam" id="PF07778">
    <property type="entry name" value="CENP-I"/>
    <property type="match status" value="2"/>
</dbReference>
<keyword evidence="5" id="KW-0539">Nucleus</keyword>
<feature type="compositionally biased region" description="Polar residues" evidence="7">
    <location>
        <begin position="240"/>
        <end position="251"/>
    </location>
</feature>